<dbReference type="GO" id="GO:0008830">
    <property type="term" value="F:dTDP-4-dehydrorhamnose 3,5-epimerase activity"/>
    <property type="evidence" value="ECO:0007669"/>
    <property type="project" value="UniProtKB-EC"/>
</dbReference>
<name>A0ABY4CLT2_9BACL</name>
<reference evidence="2" key="1">
    <citation type="submission" date="2021-12" db="EMBL/GenBank/DDBJ databases">
        <title>Alicyclobacillaceae gen. nov., sp. nov., isolated from chalcocite enrichment system.</title>
        <authorList>
            <person name="Jiang Z."/>
        </authorList>
    </citation>
    <scope>NUCLEOTIDE SEQUENCE</scope>
    <source>
        <strain evidence="2">MYW30-H2</strain>
    </source>
</reference>
<dbReference type="SUPFAM" id="SSF51182">
    <property type="entry name" value="RmlC-like cupins"/>
    <property type="match status" value="1"/>
</dbReference>
<comment type="similarity">
    <text evidence="1">Belongs to the dTDP-4-dehydrorhamnose 3,5-epimerase family.</text>
</comment>
<dbReference type="InterPro" id="IPR014710">
    <property type="entry name" value="RmlC-like_jellyroll"/>
</dbReference>
<comment type="function">
    <text evidence="1">Catalyzes the epimerization of the C3' and C5'positions of dTDP-6-deoxy-D-xylo-4-hexulose, forming dTDP-6-deoxy-L-lyxo-4-hexulose.</text>
</comment>
<evidence type="ECO:0000256" key="1">
    <source>
        <dbReference type="RuleBase" id="RU364069"/>
    </source>
</evidence>
<keyword evidence="1 2" id="KW-0413">Isomerase</keyword>
<dbReference type="Proteomes" id="UP000830167">
    <property type="component" value="Chromosome"/>
</dbReference>
<dbReference type="InterPro" id="IPR000888">
    <property type="entry name" value="RmlC-like"/>
</dbReference>
<dbReference type="EMBL" id="CP089291">
    <property type="protein sequence ID" value="UOF91467.1"/>
    <property type="molecule type" value="Genomic_DNA"/>
</dbReference>
<organism evidence="2 3">
    <name type="scientific">Fodinisporobacter ferrooxydans</name>
    <dbReference type="NCBI Taxonomy" id="2901836"/>
    <lineage>
        <taxon>Bacteria</taxon>
        <taxon>Bacillati</taxon>
        <taxon>Bacillota</taxon>
        <taxon>Bacilli</taxon>
        <taxon>Bacillales</taxon>
        <taxon>Alicyclobacillaceae</taxon>
        <taxon>Fodinisporobacter</taxon>
    </lineage>
</organism>
<dbReference type="NCBIfam" id="TIGR01221">
    <property type="entry name" value="rmlC"/>
    <property type="match status" value="1"/>
</dbReference>
<keyword evidence="3" id="KW-1185">Reference proteome</keyword>
<dbReference type="PANTHER" id="PTHR21047">
    <property type="entry name" value="DTDP-6-DEOXY-D-GLUCOSE-3,5 EPIMERASE"/>
    <property type="match status" value="1"/>
</dbReference>
<dbReference type="InterPro" id="IPR011051">
    <property type="entry name" value="RmlC_Cupin_sf"/>
</dbReference>
<dbReference type="EC" id="5.1.3.13" evidence="1"/>
<comment type="pathway">
    <text evidence="1">Carbohydrate biosynthesis; dTDP-L-rhamnose biosynthesis.</text>
</comment>
<dbReference type="RefSeq" id="WP_347438159.1">
    <property type="nucleotide sequence ID" value="NZ_CP089291.1"/>
</dbReference>
<evidence type="ECO:0000313" key="3">
    <source>
        <dbReference type="Proteomes" id="UP000830167"/>
    </source>
</evidence>
<accession>A0ABY4CLT2</accession>
<evidence type="ECO:0000313" key="2">
    <source>
        <dbReference type="EMBL" id="UOF91467.1"/>
    </source>
</evidence>
<proteinExistence type="inferred from homology"/>
<dbReference type="Gene3D" id="2.60.120.10">
    <property type="entry name" value="Jelly Rolls"/>
    <property type="match status" value="1"/>
</dbReference>
<comment type="subunit">
    <text evidence="1">Homodimer.</text>
</comment>
<dbReference type="PANTHER" id="PTHR21047:SF2">
    <property type="entry name" value="THYMIDINE DIPHOSPHO-4-KETO-RHAMNOSE 3,5-EPIMERASE"/>
    <property type="match status" value="1"/>
</dbReference>
<sequence length="197" mass="22124">MKVAKIDLQGLLIIEPDVFGDHRGFFMESYNKQKFAGLGIGYEFVQDNHSLSTEVGTIRGLHYQLPPKAQTKLVRVVAGAIFDVAVDIRKGSPTFGKWFGVELSAANKKQLLIPKGFAHGYCTIEPNTEVLYKVDELYSPVHDRGILWNDPMIGIPWPTELAILSAKDEKHPLLQDAEVFEYKYLMMLKNDGPSLSE</sequence>
<protein>
    <recommendedName>
        <fullName evidence="1">dTDP-4-dehydrorhamnose 3,5-epimerase</fullName>
        <ecNumber evidence="1">5.1.3.13</ecNumber>
    </recommendedName>
    <alternativeName>
        <fullName evidence="1">Thymidine diphospho-4-keto-rhamnose 3,5-epimerase</fullName>
    </alternativeName>
</protein>
<gene>
    <name evidence="2" type="primary">rfbC</name>
    <name evidence="2" type="ORF">LSG31_04220</name>
</gene>
<dbReference type="CDD" id="cd00438">
    <property type="entry name" value="cupin_RmlC"/>
    <property type="match status" value="1"/>
</dbReference>
<dbReference type="Pfam" id="PF00908">
    <property type="entry name" value="dTDP_sugar_isom"/>
    <property type="match status" value="1"/>
</dbReference>
<comment type="catalytic activity">
    <reaction evidence="1">
        <text>dTDP-4-dehydro-6-deoxy-alpha-D-glucose = dTDP-4-dehydro-beta-L-rhamnose</text>
        <dbReference type="Rhea" id="RHEA:16969"/>
        <dbReference type="ChEBI" id="CHEBI:57649"/>
        <dbReference type="ChEBI" id="CHEBI:62830"/>
        <dbReference type="EC" id="5.1.3.13"/>
    </reaction>
</comment>